<name>A0ABT5SRN5_9PSEU</name>
<accession>A0ABT5SRN5</accession>
<feature type="region of interest" description="Disordered" evidence="1">
    <location>
        <begin position="20"/>
        <end position="52"/>
    </location>
</feature>
<dbReference type="Proteomes" id="UP001300763">
    <property type="component" value="Unassembled WGS sequence"/>
</dbReference>
<keyword evidence="3" id="KW-1185">Reference proteome</keyword>
<evidence type="ECO:0000313" key="2">
    <source>
        <dbReference type="EMBL" id="MDD7964398.1"/>
    </source>
</evidence>
<comment type="caution">
    <text evidence="2">The sequence shown here is derived from an EMBL/GenBank/DDBJ whole genome shotgun (WGS) entry which is preliminary data.</text>
</comment>
<sequence>MAPRPRRRWSDLWRMVFARRRAGRHRPETTPPQSWSMISPQRRRRTRRWGRY</sequence>
<reference evidence="2 3" key="1">
    <citation type="submission" date="2023-02" db="EMBL/GenBank/DDBJ databases">
        <title>Genome sequencing required for Actinomycetospora new species description.</title>
        <authorList>
            <person name="Saimee Y."/>
            <person name="Duangmal K."/>
        </authorList>
    </citation>
    <scope>NUCLEOTIDE SEQUENCE [LARGE SCALE GENOMIC DNA]</scope>
    <source>
        <strain evidence="2 3">DW7H6</strain>
    </source>
</reference>
<feature type="compositionally biased region" description="Basic residues" evidence="1">
    <location>
        <begin position="41"/>
        <end position="52"/>
    </location>
</feature>
<dbReference type="EMBL" id="JAQZAO010000001">
    <property type="protein sequence ID" value="MDD7964398.1"/>
    <property type="molecule type" value="Genomic_DNA"/>
</dbReference>
<gene>
    <name evidence="2" type="ORF">PGB27_03470</name>
</gene>
<evidence type="ECO:0000256" key="1">
    <source>
        <dbReference type="SAM" id="MobiDB-lite"/>
    </source>
</evidence>
<organism evidence="2 3">
    <name type="scientific">Actinomycetospora lemnae</name>
    <dbReference type="NCBI Taxonomy" id="3019891"/>
    <lineage>
        <taxon>Bacteria</taxon>
        <taxon>Bacillati</taxon>
        <taxon>Actinomycetota</taxon>
        <taxon>Actinomycetes</taxon>
        <taxon>Pseudonocardiales</taxon>
        <taxon>Pseudonocardiaceae</taxon>
        <taxon>Actinomycetospora</taxon>
    </lineage>
</organism>
<dbReference type="RefSeq" id="WP_274198926.1">
    <property type="nucleotide sequence ID" value="NZ_JAQZAO010000001.1"/>
</dbReference>
<proteinExistence type="predicted"/>
<protein>
    <submittedName>
        <fullName evidence="2">Uncharacterized protein</fullName>
    </submittedName>
</protein>
<evidence type="ECO:0000313" key="3">
    <source>
        <dbReference type="Proteomes" id="UP001300763"/>
    </source>
</evidence>